<dbReference type="Pfam" id="PF01814">
    <property type="entry name" value="Hemerythrin"/>
    <property type="match status" value="1"/>
</dbReference>
<comment type="caution">
    <text evidence="2">The sequence shown here is derived from an EMBL/GenBank/DDBJ whole genome shotgun (WGS) entry which is preliminary data.</text>
</comment>
<dbReference type="RefSeq" id="WP_169394121.1">
    <property type="nucleotide sequence ID" value="NZ_BAAAJH010000015.1"/>
</dbReference>
<evidence type="ECO:0000313" key="3">
    <source>
        <dbReference type="Proteomes" id="UP001296706"/>
    </source>
</evidence>
<organism evidence="2 3">
    <name type="scientific">Pseudonocardia xinjiangensis</name>
    <dbReference type="NCBI Taxonomy" id="75289"/>
    <lineage>
        <taxon>Bacteria</taxon>
        <taxon>Bacillati</taxon>
        <taxon>Actinomycetota</taxon>
        <taxon>Actinomycetes</taxon>
        <taxon>Pseudonocardiales</taxon>
        <taxon>Pseudonocardiaceae</taxon>
        <taxon>Pseudonocardia</taxon>
    </lineage>
</organism>
<sequence length="224" mass="24595">MTTAQSESQRLYDEMIAVHTVVRRGAAMLKAALDLPPATAVEVDTCVGLGRWLVGYIHQHQRNEADILWQPLAAASPADECELHDLTLQHIQIDRELDRLARRLERLTERCTTPGRPDREAVAAASAALDAASRTLVDHLDEEEALLKALFPLLDEPVIRTLRAAAVSKAPGTRPDLVLGLMGDPTPTVGYAAMFSSIPFRTRALRPLLVARYHSSKRRLGLAA</sequence>
<evidence type="ECO:0000259" key="1">
    <source>
        <dbReference type="Pfam" id="PF01814"/>
    </source>
</evidence>
<proteinExistence type="predicted"/>
<gene>
    <name evidence="2" type="ORF">HF577_02865</name>
</gene>
<accession>A0ABX1R6M8</accession>
<reference evidence="2 3" key="1">
    <citation type="submission" date="2020-04" db="EMBL/GenBank/DDBJ databases">
        <authorList>
            <person name="Klaysubun C."/>
            <person name="Duangmal K."/>
            <person name="Lipun K."/>
        </authorList>
    </citation>
    <scope>NUCLEOTIDE SEQUENCE [LARGE SCALE GENOMIC DNA]</scope>
    <source>
        <strain evidence="2 3">JCM 11839</strain>
    </source>
</reference>
<feature type="domain" description="Hemerythrin-like" evidence="1">
    <location>
        <begin position="11"/>
        <end position="149"/>
    </location>
</feature>
<name>A0ABX1R6M8_9PSEU</name>
<dbReference type="EMBL" id="JAAXKY010000004">
    <property type="protein sequence ID" value="NMH76052.1"/>
    <property type="molecule type" value="Genomic_DNA"/>
</dbReference>
<protein>
    <recommendedName>
        <fullName evidence="1">Hemerythrin-like domain-containing protein</fullName>
    </recommendedName>
</protein>
<evidence type="ECO:0000313" key="2">
    <source>
        <dbReference type="EMBL" id="NMH76052.1"/>
    </source>
</evidence>
<dbReference type="InterPro" id="IPR012312">
    <property type="entry name" value="Hemerythrin-like"/>
</dbReference>
<dbReference type="Proteomes" id="UP001296706">
    <property type="component" value="Unassembled WGS sequence"/>
</dbReference>
<keyword evidence="3" id="KW-1185">Reference proteome</keyword>
<dbReference type="Gene3D" id="1.20.120.520">
    <property type="entry name" value="nmb1532 protein domain like"/>
    <property type="match status" value="1"/>
</dbReference>